<dbReference type="PANTHER" id="PTHR10357:SF216">
    <property type="entry name" value="MALTOOLIGOSYL TREHALOSE SYNTHASE-RELATED"/>
    <property type="match status" value="1"/>
</dbReference>
<dbReference type="RefSeq" id="WP_238603016.1">
    <property type="nucleotide sequence ID" value="NZ_NIDE01000019.1"/>
</dbReference>
<evidence type="ECO:0000313" key="2">
    <source>
        <dbReference type="EMBL" id="OWK34774.1"/>
    </source>
</evidence>
<proteinExistence type="predicted"/>
<gene>
    <name evidence="2" type="ORF">FRUB_09616</name>
</gene>
<dbReference type="SUPFAM" id="SSF51445">
    <property type="entry name" value="(Trans)glycosidases"/>
    <property type="match status" value="1"/>
</dbReference>
<dbReference type="InterPro" id="IPR006047">
    <property type="entry name" value="GH13_cat_dom"/>
</dbReference>
<keyword evidence="3" id="KW-1185">Reference proteome</keyword>
<dbReference type="Proteomes" id="UP000214646">
    <property type="component" value="Unassembled WGS sequence"/>
</dbReference>
<name>A0A225D564_9BACT</name>
<dbReference type="SMART" id="SM00642">
    <property type="entry name" value="Aamy"/>
    <property type="match status" value="1"/>
</dbReference>
<evidence type="ECO:0000259" key="1">
    <source>
        <dbReference type="SMART" id="SM00642"/>
    </source>
</evidence>
<feature type="domain" description="Glycosyl hydrolase family 13 catalytic" evidence="1">
    <location>
        <begin position="31"/>
        <end position="863"/>
    </location>
</feature>
<dbReference type="CDD" id="cd11336">
    <property type="entry name" value="AmyAc_MTSase"/>
    <property type="match status" value="1"/>
</dbReference>
<organism evidence="2 3">
    <name type="scientific">Fimbriiglobus ruber</name>
    <dbReference type="NCBI Taxonomy" id="1908690"/>
    <lineage>
        <taxon>Bacteria</taxon>
        <taxon>Pseudomonadati</taxon>
        <taxon>Planctomycetota</taxon>
        <taxon>Planctomycetia</taxon>
        <taxon>Gemmatales</taxon>
        <taxon>Gemmataceae</taxon>
        <taxon>Fimbriiglobus</taxon>
    </lineage>
</organism>
<sequence length="1006" mass="112140">MTANLIDRLGHAAADLAAARRRPPGATYRLQMHVGYTIQDALKATEYLHALGITHAYTSSLLAAKPGSTHGYDVCNHAILNPEIGTEDDLSGWTAALRERGMGLILDTVPNHMSVGCANAWWTDVLENGPSSPYSQYFDIAWYDHPRVQLGGKVLLPILGDTYGQVLESGQLKPVFAAGAFHIRYCETNLPIDPRTYGSILTPALESAKAEFGSESADVLELQSIITAVRHLPPRDESDSARRAEGRVEACVIKRRLADLAGRAPGVVAHVLREVDRLAGDANALDFLLEAQAYRPSFWRVASDEINYRRFFDVNDLAALSTESEEVFRAIHQKIFAWLGAGTVDGLRIDHPDGLFDPKQYLDRLQQYFLLACARHILETNPKEYDGLTWDTAEGPLRERLTATDSSQTGSNGQVSRPPLYVVVEKILGRNERLADDWRCDGTTGYEFINAVNGLFVDAKKEAALTAVYQRLTALDDAFDEIVYRCKFLILQSSLSSELHVLAHHLDRLAQAERWSRDYTLNGLRHALREVIACFPVYRSYIAGAASTVDRTYVLRAIRRARGRNPLLGRRVFEFIRDTLLQKDPPSGPAPEAYREAQRRFAGKFEQTTAPVMAKGLEDTSFYQFNRLVSLNEVGGDPGRFGYTPADVHAMFRDRAARFPAGLSPLATHDTKRGEDVRARINVLSEMPDEWGRRAEIWSEQNRKHRIEVEEGVTAPDANEEYFLYQTLVGAWPFVMQGDDDRATFISRIREYMNKVLHEAKVHSSWINPDADYDAAVGEFISRILDPEKSAAFLEDFREFQQTVARLGVWNSLAQTLIRCTAPGAPDTYQGTELWDLNLVDPDNRRPVDYAARASLLKGLDERAASDLPGLVGDLVARPDDGRGKLFVTSRALRYRRDHAEVFAGGYEPVTATGKKADHLFAYLRTSSSETVLVVAPRLVAGLLGEETSAPLGERVWADTALQLPDQLIGREWRNVLTATTIRAEGAALRMAEILQYFPVAVLVPV</sequence>
<protein>
    <submittedName>
        <fullName evidence="2">Malto-oligosyltrehalose synthase</fullName>
    </submittedName>
</protein>
<dbReference type="GO" id="GO:0005992">
    <property type="term" value="P:trehalose biosynthetic process"/>
    <property type="evidence" value="ECO:0007669"/>
    <property type="project" value="TreeGrafter"/>
</dbReference>
<dbReference type="Gene3D" id="3.20.20.80">
    <property type="entry name" value="Glycosidases"/>
    <property type="match status" value="2"/>
</dbReference>
<dbReference type="GO" id="GO:0047470">
    <property type="term" value="F:(1,4)-alpha-D-glucan 1-alpha-D-glucosylmutase activity"/>
    <property type="evidence" value="ECO:0007669"/>
    <property type="project" value="TreeGrafter"/>
</dbReference>
<dbReference type="EMBL" id="NIDE01000019">
    <property type="protein sequence ID" value="OWK34774.1"/>
    <property type="molecule type" value="Genomic_DNA"/>
</dbReference>
<dbReference type="InterPro" id="IPR017853">
    <property type="entry name" value="GH"/>
</dbReference>
<dbReference type="AlphaFoldDB" id="A0A225D564"/>
<comment type="caution">
    <text evidence="2">The sequence shown here is derived from an EMBL/GenBank/DDBJ whole genome shotgun (WGS) entry which is preliminary data.</text>
</comment>
<dbReference type="NCBIfam" id="TIGR02401">
    <property type="entry name" value="trehalose_TreY"/>
    <property type="match status" value="1"/>
</dbReference>
<reference evidence="3" key="1">
    <citation type="submission" date="2017-06" db="EMBL/GenBank/DDBJ databases">
        <title>Genome analysis of Fimbriiglobus ruber SP5, the first member of the order Planctomycetales with confirmed chitinolytic capability.</title>
        <authorList>
            <person name="Ravin N.V."/>
            <person name="Rakitin A.L."/>
            <person name="Ivanova A.A."/>
            <person name="Beletsky A.V."/>
            <person name="Kulichevskaya I.S."/>
            <person name="Mardanov A.V."/>
            <person name="Dedysh S.N."/>
        </authorList>
    </citation>
    <scope>NUCLEOTIDE SEQUENCE [LARGE SCALE GENOMIC DNA]</scope>
    <source>
        <strain evidence="3">SP5</strain>
    </source>
</reference>
<evidence type="ECO:0000313" key="3">
    <source>
        <dbReference type="Proteomes" id="UP000214646"/>
    </source>
</evidence>
<dbReference type="PANTHER" id="PTHR10357">
    <property type="entry name" value="ALPHA-AMYLASE FAMILY MEMBER"/>
    <property type="match status" value="1"/>
</dbReference>
<accession>A0A225D564</accession>
<dbReference type="Pfam" id="PF00128">
    <property type="entry name" value="Alpha-amylase"/>
    <property type="match status" value="1"/>
</dbReference>
<dbReference type="GO" id="GO:0030980">
    <property type="term" value="P:alpha-glucan catabolic process"/>
    <property type="evidence" value="ECO:0007669"/>
    <property type="project" value="TreeGrafter"/>
</dbReference>
<dbReference type="InterPro" id="IPR012767">
    <property type="entry name" value="Trehalose_TreY"/>
</dbReference>
<dbReference type="Gene3D" id="3.30.1590.10">
    <property type="entry name" value="Maltooligosyl trehalose synthase, domain 2"/>
    <property type="match status" value="1"/>
</dbReference>